<dbReference type="GO" id="GO:0031499">
    <property type="term" value="C:TRAMP complex"/>
    <property type="evidence" value="ECO:0007669"/>
    <property type="project" value="TreeGrafter"/>
</dbReference>
<dbReference type="CDD" id="cd05402">
    <property type="entry name" value="NT_PAP_TUTase"/>
    <property type="match status" value="1"/>
</dbReference>
<dbReference type="GO" id="GO:0005730">
    <property type="term" value="C:nucleolus"/>
    <property type="evidence" value="ECO:0007669"/>
    <property type="project" value="TreeGrafter"/>
</dbReference>
<dbReference type="VEuPathDB" id="PiroplasmaDB:BBOV_III006620"/>
<organism evidence="2">
    <name type="scientific">Babesia bovis</name>
    <dbReference type="NCBI Taxonomy" id="5865"/>
    <lineage>
        <taxon>Eukaryota</taxon>
        <taxon>Sar</taxon>
        <taxon>Alveolata</taxon>
        <taxon>Apicomplexa</taxon>
        <taxon>Aconoidasida</taxon>
        <taxon>Piroplasmida</taxon>
        <taxon>Babesiidae</taxon>
        <taxon>Babesia</taxon>
    </lineage>
</organism>
<protein>
    <recommendedName>
        <fullName evidence="1">Poly(A) RNA polymerase mitochondrial-like central palm domain-containing protein</fullName>
    </recommendedName>
</protein>
<dbReference type="GO" id="GO:1990817">
    <property type="term" value="F:poly(A) RNA polymerase activity"/>
    <property type="evidence" value="ECO:0007669"/>
    <property type="project" value="InterPro"/>
</dbReference>
<gene>
    <name evidence="2" type="primary">BBOV_III006620</name>
</gene>
<evidence type="ECO:0000313" key="2">
    <source>
        <dbReference type="EMBL" id="BAN66200.1"/>
    </source>
</evidence>
<dbReference type="SUPFAM" id="SSF81301">
    <property type="entry name" value="Nucleotidyltransferase"/>
    <property type="match status" value="1"/>
</dbReference>
<dbReference type="InterPro" id="IPR054708">
    <property type="entry name" value="MTPAP-like_central"/>
</dbReference>
<dbReference type="GO" id="GO:0043634">
    <property type="term" value="P:polyadenylation-dependent ncRNA catabolic process"/>
    <property type="evidence" value="ECO:0007669"/>
    <property type="project" value="TreeGrafter"/>
</dbReference>
<name>S6CB41_BABBO</name>
<dbReference type="GO" id="GO:0031123">
    <property type="term" value="P:RNA 3'-end processing"/>
    <property type="evidence" value="ECO:0007669"/>
    <property type="project" value="TreeGrafter"/>
</dbReference>
<dbReference type="AlphaFoldDB" id="S6CB41"/>
<dbReference type="Pfam" id="PF22600">
    <property type="entry name" value="MTPAP-like_central"/>
    <property type="match status" value="1"/>
</dbReference>
<sequence length="524" mass="59620">MDTSDAPCGNSEHAAMDEEGIVPRLSAEDLERLSAYCGPEVYSMVEDEMRLKIIERNNAMREAIKDPKKNKKNSRSTIGKTEEFIKVKRTIHKPDGPVTSHTENKEKCLRDILGLGQFYRTAKQTRVPFKVMLDVELIKMLEWLAPSEEERAAKETVLLQLEMVVTALFPKAQMHVFGSYVTGLSLPGGDIDVCIKSEGDDIAMLRLLVYALSRLGLLHSLECVFNTGVPVIKAINRNTGVKLDISIWQAEAINTTNFVKAKCKQYKYLQPLVLLIKLFLQLRKPNDTYIGGIGSYLLYCMVLSFLQLHDATCRKNVDSHNTLANMFIDFFYYWGFIRDYDQFVTTVRGFGHVYPRTLFKTSTQSAMLACESPLDPSIDIGRHAFNMRCACSAFQQAFFILRDKETVLDSRHRDDFRFERSNESILEALYDTSHPVFQHRVQSVDQLPLSCRFQYQNYPNSKNSLIDACKQLMEATERNQEGGVFNPQKNLMEVISQKEGESPSDSTLKDVPFSIISQAITKNS</sequence>
<reference evidence="2" key="1">
    <citation type="journal article" date="2014" name="BMC Genomics">
        <title>The Babesia bovis gene and promoter model: an update from full-length EST analysis.</title>
        <authorList>
            <person name="Yamagishi J."/>
            <person name="Wakaguri H."/>
            <person name="Yokoyama N."/>
            <person name="Yamashita R."/>
            <person name="Suzuki Y."/>
            <person name="Xuan X."/>
            <person name="Igarashi I."/>
        </authorList>
    </citation>
    <scope>NUCLEOTIDE SEQUENCE</scope>
    <source>
        <strain evidence="2">Texas</strain>
    </source>
</reference>
<dbReference type="InterPro" id="IPR043519">
    <property type="entry name" value="NT_sf"/>
</dbReference>
<dbReference type="EMBL" id="AK442406">
    <property type="protein sequence ID" value="BAN66200.1"/>
    <property type="molecule type" value="mRNA"/>
</dbReference>
<feature type="domain" description="Poly(A) RNA polymerase mitochondrial-like central palm" evidence="1">
    <location>
        <begin position="134"/>
        <end position="260"/>
    </location>
</feature>
<dbReference type="Gene3D" id="3.30.460.10">
    <property type="entry name" value="Beta Polymerase, domain 2"/>
    <property type="match status" value="1"/>
</dbReference>
<accession>S6CB41</accession>
<dbReference type="SUPFAM" id="SSF81631">
    <property type="entry name" value="PAP/OAS1 substrate-binding domain"/>
    <property type="match status" value="1"/>
</dbReference>
<dbReference type="GO" id="GO:0003729">
    <property type="term" value="F:mRNA binding"/>
    <property type="evidence" value="ECO:0007669"/>
    <property type="project" value="TreeGrafter"/>
</dbReference>
<evidence type="ECO:0000259" key="1">
    <source>
        <dbReference type="Pfam" id="PF22600"/>
    </source>
</evidence>
<dbReference type="InterPro" id="IPR045862">
    <property type="entry name" value="Trf4-like"/>
</dbReference>
<dbReference type="PANTHER" id="PTHR23092">
    <property type="entry name" value="POLY(A) RNA POLYMERASE"/>
    <property type="match status" value="1"/>
</dbReference>
<dbReference type="PANTHER" id="PTHR23092:SF15">
    <property type="entry name" value="INACTIVE NON-CANONICAL POLY(A) RNA POLYMERASE PROTEIN TRF4-2-RELATED"/>
    <property type="match status" value="1"/>
</dbReference>
<proteinExistence type="evidence at transcript level"/>
<dbReference type="Gene3D" id="1.10.1410.10">
    <property type="match status" value="1"/>
</dbReference>